<accession>A0A142BPH4</accession>
<evidence type="ECO:0000256" key="4">
    <source>
        <dbReference type="RuleBase" id="RU003939"/>
    </source>
</evidence>
<evidence type="ECO:0000256" key="1">
    <source>
        <dbReference type="ARBA" id="ARBA00010529"/>
    </source>
</evidence>
<dbReference type="RefSeq" id="WP_042778458.1">
    <property type="nucleotide sequence ID" value="NZ_KU140623.1"/>
</dbReference>
<keyword evidence="3" id="KW-0238">DNA-binding</keyword>
<evidence type="ECO:0000256" key="2">
    <source>
        <dbReference type="ARBA" id="ARBA00023067"/>
    </source>
</evidence>
<dbReference type="InterPro" id="IPR000119">
    <property type="entry name" value="Hist_DNA-bd"/>
</dbReference>
<dbReference type="PANTHER" id="PTHR33175:SF3">
    <property type="entry name" value="DNA-BINDING PROTEIN HU-BETA"/>
    <property type="match status" value="1"/>
</dbReference>
<dbReference type="CDD" id="cd00591">
    <property type="entry name" value="HU_IHF"/>
    <property type="match status" value="1"/>
</dbReference>
<dbReference type="SMART" id="SM00411">
    <property type="entry name" value="BHL"/>
    <property type="match status" value="1"/>
</dbReference>
<dbReference type="PANTHER" id="PTHR33175">
    <property type="entry name" value="DNA-BINDING PROTEIN HU"/>
    <property type="match status" value="1"/>
</dbReference>
<dbReference type="Gene3D" id="4.10.520.10">
    <property type="entry name" value="IHF-like DNA-binding proteins"/>
    <property type="match status" value="1"/>
</dbReference>
<dbReference type="GO" id="GO:0030261">
    <property type="term" value="P:chromosome condensation"/>
    <property type="evidence" value="ECO:0007669"/>
    <property type="project" value="UniProtKB-KW"/>
</dbReference>
<evidence type="ECO:0000256" key="3">
    <source>
        <dbReference type="ARBA" id="ARBA00023125"/>
    </source>
</evidence>
<evidence type="ECO:0000313" key="5">
    <source>
        <dbReference type="EMBL" id="AMP34982.1"/>
    </source>
</evidence>
<organism evidence="5">
    <name type="scientific">Sinorhizobium sp. M14</name>
    <dbReference type="NCBI Taxonomy" id="430451"/>
    <lineage>
        <taxon>Bacteria</taxon>
        <taxon>Pseudomonadati</taxon>
        <taxon>Pseudomonadota</taxon>
        <taxon>Alphaproteobacteria</taxon>
        <taxon>Hyphomicrobiales</taxon>
        <taxon>Rhizobiaceae</taxon>
        <taxon>Sinorhizobium/Ensifer group</taxon>
        <taxon>Sinorhizobium</taxon>
    </lineage>
</organism>
<reference evidence="5" key="1">
    <citation type="submission" date="2015-11" db="EMBL/GenBank/DDBJ databases">
        <title>Molecular characterization of pSinB plasmid of arsenite oxidizing, metalotolerant Sinorhizobium sp. M14 - insight into the heavy metal resistome of sinorhizobial extrachromosomal replicons.</title>
        <authorList>
            <person name="Romaniuk K."/>
            <person name="Decewicz P."/>
            <person name="Mielnicki S."/>
            <person name="Sklodowska A."/>
            <person name="Dziewit L."/>
            <person name="Drewniak L."/>
        </authorList>
    </citation>
    <scope>NUCLEOTIDE SEQUENCE</scope>
    <source>
        <strain evidence="5">M14</strain>
        <plasmid evidence="5">pSinB</plasmid>
    </source>
</reference>
<proteinExistence type="inferred from homology"/>
<comment type="similarity">
    <text evidence="1 4">Belongs to the bacterial histone-like protein family.</text>
</comment>
<dbReference type="InterPro" id="IPR010992">
    <property type="entry name" value="IHF-like_DNA-bd_dom_sf"/>
</dbReference>
<gene>
    <name evidence="5" type="ORF">pSinB_118</name>
</gene>
<keyword evidence="2" id="KW-0226">DNA condensation</keyword>
<dbReference type="Pfam" id="PF00216">
    <property type="entry name" value="Bac_DNA_binding"/>
    <property type="match status" value="1"/>
</dbReference>
<geneLocation type="plasmid" evidence="5">
    <name>pSinB</name>
</geneLocation>
<dbReference type="SUPFAM" id="SSF47729">
    <property type="entry name" value="IHF-like DNA-binding proteins"/>
    <property type="match status" value="1"/>
</dbReference>
<dbReference type="GO" id="GO:0003677">
    <property type="term" value="F:DNA binding"/>
    <property type="evidence" value="ECO:0007669"/>
    <property type="project" value="UniProtKB-KW"/>
</dbReference>
<dbReference type="EMBL" id="KU140623">
    <property type="protein sequence ID" value="AMP34982.1"/>
    <property type="molecule type" value="Genomic_DNA"/>
</dbReference>
<sequence>MTTTNEIADKIATEHGLTKVQSKAVVEAVFAAVTAAATSGAETSIPGFGKFKVKDTPEREARNPATGATIKVAAAKKLTFAPAKALKDALNG</sequence>
<name>A0A142BPH4_9HYPH</name>
<keyword evidence="5" id="KW-0614">Plasmid</keyword>
<protein>
    <submittedName>
        <fullName evidence="5">Integration host factor</fullName>
    </submittedName>
</protein>
<dbReference type="PRINTS" id="PR01727">
    <property type="entry name" value="DNABINDINGHU"/>
</dbReference>
<dbReference type="AlphaFoldDB" id="A0A142BPH4"/>
<dbReference type="GO" id="GO:0030527">
    <property type="term" value="F:structural constituent of chromatin"/>
    <property type="evidence" value="ECO:0007669"/>
    <property type="project" value="InterPro"/>
</dbReference>